<dbReference type="AlphaFoldDB" id="A0A382XS67"/>
<reference evidence="1" key="1">
    <citation type="submission" date="2018-05" db="EMBL/GenBank/DDBJ databases">
        <authorList>
            <person name="Lanie J.A."/>
            <person name="Ng W.-L."/>
            <person name="Kazmierczak K.M."/>
            <person name="Andrzejewski T.M."/>
            <person name="Davidsen T.M."/>
            <person name="Wayne K.J."/>
            <person name="Tettelin H."/>
            <person name="Glass J.I."/>
            <person name="Rusch D."/>
            <person name="Podicherti R."/>
            <person name="Tsui H.-C.T."/>
            <person name="Winkler M.E."/>
        </authorList>
    </citation>
    <scope>NUCLEOTIDE SEQUENCE</scope>
</reference>
<evidence type="ECO:0000313" key="1">
    <source>
        <dbReference type="EMBL" id="SVD73128.1"/>
    </source>
</evidence>
<organism evidence="1">
    <name type="scientific">marine metagenome</name>
    <dbReference type="NCBI Taxonomy" id="408172"/>
    <lineage>
        <taxon>unclassified sequences</taxon>
        <taxon>metagenomes</taxon>
        <taxon>ecological metagenomes</taxon>
    </lineage>
</organism>
<gene>
    <name evidence="1" type="ORF">METZ01_LOCUS425982</name>
</gene>
<name>A0A382XS67_9ZZZZ</name>
<sequence length="52" mass="5723">AQTYCGSTYPGWLADDSGHEFNATDGKLKMEILPVCIPVNETIEFNATFAKQ</sequence>
<proteinExistence type="predicted"/>
<accession>A0A382XS67</accession>
<feature type="non-terminal residue" evidence="1">
    <location>
        <position position="1"/>
    </location>
</feature>
<protein>
    <submittedName>
        <fullName evidence="1">Uncharacterized protein</fullName>
    </submittedName>
</protein>
<dbReference type="EMBL" id="UINC01169538">
    <property type="protein sequence ID" value="SVD73128.1"/>
    <property type="molecule type" value="Genomic_DNA"/>
</dbReference>